<comment type="caution">
    <text evidence="3">The sequence shown here is derived from an EMBL/GenBank/DDBJ whole genome shotgun (WGS) entry which is preliminary data.</text>
</comment>
<gene>
    <name evidence="3" type="ORF">NCGR_LOCUS31150</name>
</gene>
<keyword evidence="2" id="KW-0812">Transmembrane</keyword>
<proteinExistence type="predicted"/>
<evidence type="ECO:0000256" key="1">
    <source>
        <dbReference type="ARBA" id="ARBA00023211"/>
    </source>
</evidence>
<protein>
    <recommendedName>
        <fullName evidence="5">Hexosyltransferase</fullName>
    </recommendedName>
</protein>
<evidence type="ECO:0000256" key="2">
    <source>
        <dbReference type="SAM" id="Phobius"/>
    </source>
</evidence>
<reference evidence="3" key="1">
    <citation type="submission" date="2020-10" db="EMBL/GenBank/DDBJ databases">
        <authorList>
            <person name="Han B."/>
            <person name="Lu T."/>
            <person name="Zhao Q."/>
            <person name="Huang X."/>
            <person name="Zhao Y."/>
        </authorList>
    </citation>
    <scope>NUCLEOTIDE SEQUENCE</scope>
</reference>
<dbReference type="InterPro" id="IPR029044">
    <property type="entry name" value="Nucleotide-diphossugar_trans"/>
</dbReference>
<dbReference type="Proteomes" id="UP000604825">
    <property type="component" value="Unassembled WGS sequence"/>
</dbReference>
<evidence type="ECO:0000313" key="4">
    <source>
        <dbReference type="Proteomes" id="UP000604825"/>
    </source>
</evidence>
<dbReference type="SUPFAM" id="SSF53448">
    <property type="entry name" value="Nucleotide-diphospho-sugar transferases"/>
    <property type="match status" value="1"/>
</dbReference>
<dbReference type="PANTHER" id="PTHR11183">
    <property type="entry name" value="GLYCOGENIN SUBFAMILY MEMBER"/>
    <property type="match status" value="1"/>
</dbReference>
<keyword evidence="4" id="KW-1185">Reference proteome</keyword>
<evidence type="ECO:0000313" key="3">
    <source>
        <dbReference type="EMBL" id="CAD6246917.1"/>
    </source>
</evidence>
<dbReference type="Gene3D" id="3.90.550.10">
    <property type="entry name" value="Spore Coat Polysaccharide Biosynthesis Protein SpsA, Chain A"/>
    <property type="match status" value="1"/>
</dbReference>
<dbReference type="EMBL" id="CAJGYO010000007">
    <property type="protein sequence ID" value="CAD6246917.1"/>
    <property type="molecule type" value="Genomic_DNA"/>
</dbReference>
<keyword evidence="2" id="KW-1133">Transmembrane helix</keyword>
<keyword evidence="1" id="KW-0464">Manganese</keyword>
<dbReference type="OrthoDB" id="2014201at2759"/>
<accession>A0A811PU86</accession>
<evidence type="ECO:0008006" key="5">
    <source>
        <dbReference type="Google" id="ProtNLM"/>
    </source>
</evidence>
<name>A0A811PU86_9POAL</name>
<feature type="transmembrane region" description="Helical" evidence="2">
    <location>
        <begin position="209"/>
        <end position="227"/>
    </location>
</feature>
<dbReference type="AlphaFoldDB" id="A0A811PU86"/>
<dbReference type="InterPro" id="IPR050587">
    <property type="entry name" value="GNT1/Glycosyltrans_8"/>
</dbReference>
<sequence length="228" mass="25542">MADKNAAAAVMKPATRAYVTLLANDGADDDSFKGVVGLAKGLRNAGSAYPLVVAVLPDVPESRRRVLMDELGCVVREVQPVYPPHYNKLRVWEFVEYDQMIYLDAGFQGSLENIHEKFELNHGPPPAPYVDADMFVYKPSMATARLLLHMIAVMMRPRATIADHVMVWLRIRIADHVMMRPRTTIADHQQAAASSSRQFSNSLTTAKQVMKVFFMAAVAVVTIYLHYY</sequence>
<keyword evidence="2" id="KW-0472">Membrane</keyword>
<organism evidence="3 4">
    <name type="scientific">Miscanthus lutarioriparius</name>
    <dbReference type="NCBI Taxonomy" id="422564"/>
    <lineage>
        <taxon>Eukaryota</taxon>
        <taxon>Viridiplantae</taxon>
        <taxon>Streptophyta</taxon>
        <taxon>Embryophyta</taxon>
        <taxon>Tracheophyta</taxon>
        <taxon>Spermatophyta</taxon>
        <taxon>Magnoliopsida</taxon>
        <taxon>Liliopsida</taxon>
        <taxon>Poales</taxon>
        <taxon>Poaceae</taxon>
        <taxon>PACMAD clade</taxon>
        <taxon>Panicoideae</taxon>
        <taxon>Andropogonodae</taxon>
        <taxon>Andropogoneae</taxon>
        <taxon>Saccharinae</taxon>
        <taxon>Miscanthus</taxon>
    </lineage>
</organism>